<feature type="transmembrane region" description="Helical" evidence="7">
    <location>
        <begin position="83"/>
        <end position="106"/>
    </location>
</feature>
<feature type="transmembrane region" description="Helical" evidence="7">
    <location>
        <begin position="447"/>
        <end position="468"/>
    </location>
</feature>
<name>A0ABW0LJT1_9BACI</name>
<evidence type="ECO:0000256" key="1">
    <source>
        <dbReference type="ARBA" id="ARBA00004651"/>
    </source>
</evidence>
<dbReference type="Pfam" id="PF13440">
    <property type="entry name" value="Polysacc_synt_3"/>
    <property type="match status" value="1"/>
</dbReference>
<dbReference type="PANTHER" id="PTHR30250">
    <property type="entry name" value="PST FAMILY PREDICTED COLANIC ACID TRANSPORTER"/>
    <property type="match status" value="1"/>
</dbReference>
<feature type="transmembrane region" description="Helical" evidence="7">
    <location>
        <begin position="424"/>
        <end position="441"/>
    </location>
</feature>
<evidence type="ECO:0000313" key="9">
    <source>
        <dbReference type="Proteomes" id="UP001596147"/>
    </source>
</evidence>
<evidence type="ECO:0000256" key="5">
    <source>
        <dbReference type="ARBA" id="ARBA00022989"/>
    </source>
</evidence>
<keyword evidence="6 7" id="KW-0472">Membrane</keyword>
<evidence type="ECO:0000256" key="6">
    <source>
        <dbReference type="ARBA" id="ARBA00023136"/>
    </source>
</evidence>
<feature type="transmembrane region" description="Helical" evidence="7">
    <location>
        <begin position="296"/>
        <end position="316"/>
    </location>
</feature>
<gene>
    <name evidence="8" type="ORF">ACFPM4_12585</name>
</gene>
<feature type="transmembrane region" description="Helical" evidence="7">
    <location>
        <begin position="118"/>
        <end position="138"/>
    </location>
</feature>
<comment type="similarity">
    <text evidence="2">Belongs to the polysaccharide synthase family.</text>
</comment>
<evidence type="ECO:0000256" key="7">
    <source>
        <dbReference type="SAM" id="Phobius"/>
    </source>
</evidence>
<evidence type="ECO:0000256" key="2">
    <source>
        <dbReference type="ARBA" id="ARBA00007430"/>
    </source>
</evidence>
<feature type="transmembrane region" description="Helical" evidence="7">
    <location>
        <begin position="150"/>
        <end position="177"/>
    </location>
</feature>
<dbReference type="Proteomes" id="UP001596147">
    <property type="component" value="Unassembled WGS sequence"/>
</dbReference>
<feature type="transmembrane region" description="Helical" evidence="7">
    <location>
        <begin position="363"/>
        <end position="379"/>
    </location>
</feature>
<dbReference type="InterPro" id="IPR050833">
    <property type="entry name" value="Poly_Biosynth_Transport"/>
</dbReference>
<dbReference type="RefSeq" id="WP_382352211.1">
    <property type="nucleotide sequence ID" value="NZ_JBHSMC010000015.1"/>
</dbReference>
<proteinExistence type="inferred from homology"/>
<comment type="subcellular location">
    <subcellularLocation>
        <location evidence="1">Cell membrane</location>
        <topology evidence="1">Multi-pass membrane protein</topology>
    </subcellularLocation>
</comment>
<organism evidence="8 9">
    <name type="scientific">Lederbergia graminis</name>
    <dbReference type="NCBI Taxonomy" id="735518"/>
    <lineage>
        <taxon>Bacteria</taxon>
        <taxon>Bacillati</taxon>
        <taxon>Bacillota</taxon>
        <taxon>Bacilli</taxon>
        <taxon>Bacillales</taxon>
        <taxon>Bacillaceae</taxon>
        <taxon>Lederbergia</taxon>
    </lineage>
</organism>
<reference evidence="9" key="1">
    <citation type="journal article" date="2019" name="Int. J. Syst. Evol. Microbiol.">
        <title>The Global Catalogue of Microorganisms (GCM) 10K type strain sequencing project: providing services to taxonomists for standard genome sequencing and annotation.</title>
        <authorList>
            <consortium name="The Broad Institute Genomics Platform"/>
            <consortium name="The Broad Institute Genome Sequencing Center for Infectious Disease"/>
            <person name="Wu L."/>
            <person name="Ma J."/>
        </authorList>
    </citation>
    <scope>NUCLEOTIDE SEQUENCE [LARGE SCALE GENOMIC DNA]</scope>
    <source>
        <strain evidence="9">CGMCC 1.12237</strain>
    </source>
</reference>
<protein>
    <submittedName>
        <fullName evidence="8">Lipopolysaccharide biosynthesis protein</fullName>
    </submittedName>
</protein>
<sequence length="486" mass="55114">MIENNQLKKDTTKGIFWTFVDFFSSQGIKFIIQLLLTRILLPEHFGLIGMILIVVAISQSIVNSGMQNALIREQNSTQVDYSTVFYFNLFVSIVIYGVVFIFAPIISAFYDEPILKELLRVLGLIIIINAFGIVQRTILTKKINFKTQTLINIISTVFSGVTAVILALVGLGVWSLVVQNVMGQLIQTILLSLHNRWKPSFIFSVSSFKRLFGFGWRLLVSGLIDTTYKNIYNIIIGRTYSTTVLGYYTQATMLRDIASNSITLAVQKVTYPVLSKIQDKEKQLLNGYRTIIKNSVFVTFPLMIGLAAIANNLIPFLFGENWKGTVPYFQILCLAGMLYPLQAINLNILQVKGRSDLFLRLEIIKKIIGVCLIIFVVVLKLGMIWLVWTLVISSISSLFINTYFSGRLINYPIKSQFLDIIKTFISAAIMGILVFFIGLRLNFLLDIYILILQILFGCVVFIGLSIILKSYELYNFTKYIKNFAKK</sequence>
<evidence type="ECO:0000313" key="8">
    <source>
        <dbReference type="EMBL" id="MFC5465580.1"/>
    </source>
</evidence>
<keyword evidence="9" id="KW-1185">Reference proteome</keyword>
<accession>A0ABW0LJT1</accession>
<keyword evidence="3" id="KW-1003">Cell membrane</keyword>
<evidence type="ECO:0000256" key="4">
    <source>
        <dbReference type="ARBA" id="ARBA00022692"/>
    </source>
</evidence>
<evidence type="ECO:0000256" key="3">
    <source>
        <dbReference type="ARBA" id="ARBA00022475"/>
    </source>
</evidence>
<feature type="transmembrane region" description="Helical" evidence="7">
    <location>
        <begin position="44"/>
        <end position="62"/>
    </location>
</feature>
<dbReference type="EMBL" id="JBHSMC010000015">
    <property type="protein sequence ID" value="MFC5465580.1"/>
    <property type="molecule type" value="Genomic_DNA"/>
</dbReference>
<dbReference type="PANTHER" id="PTHR30250:SF10">
    <property type="entry name" value="LIPOPOLYSACCHARIDE BIOSYNTHESIS PROTEIN WZXC"/>
    <property type="match status" value="1"/>
</dbReference>
<dbReference type="CDD" id="cd13127">
    <property type="entry name" value="MATE_tuaB_like"/>
    <property type="match status" value="1"/>
</dbReference>
<comment type="caution">
    <text evidence="8">The sequence shown here is derived from an EMBL/GenBank/DDBJ whole genome shotgun (WGS) entry which is preliminary data.</text>
</comment>
<keyword evidence="5 7" id="KW-1133">Transmembrane helix</keyword>
<keyword evidence="4 7" id="KW-0812">Transmembrane</keyword>
<feature type="transmembrane region" description="Helical" evidence="7">
    <location>
        <begin position="14"/>
        <end position="32"/>
    </location>
</feature>
<feature type="transmembrane region" description="Helical" evidence="7">
    <location>
        <begin position="385"/>
        <end position="404"/>
    </location>
</feature>
<feature type="transmembrane region" description="Helical" evidence="7">
    <location>
        <begin position="328"/>
        <end position="351"/>
    </location>
</feature>